<dbReference type="NCBIfam" id="TIGR01613">
    <property type="entry name" value="primase_Cterm"/>
    <property type="match status" value="1"/>
</dbReference>
<dbReference type="SMART" id="SM00885">
    <property type="entry name" value="D5_N"/>
    <property type="match status" value="1"/>
</dbReference>
<dbReference type="eggNOG" id="COG3378">
    <property type="taxonomic scope" value="Bacteria"/>
</dbReference>
<dbReference type="Proteomes" id="UP000006265">
    <property type="component" value="Unassembled WGS sequence"/>
</dbReference>
<keyword evidence="2" id="KW-0378">Hydrolase</keyword>
<reference evidence="6 7" key="1">
    <citation type="journal article" date="2012" name="J. Bacteriol.">
        <title>Genome sequence of Mycobacterium hassiacum DSM 44199, a rare source of heat-stable mycobacterial proteins.</title>
        <authorList>
            <person name="Tiago I."/>
            <person name="Maranha A."/>
            <person name="Mendes V."/>
            <person name="Alarico S."/>
            <person name="Moynihan P.J."/>
            <person name="Clarke A.J."/>
            <person name="Macedo-Ribeiro S."/>
            <person name="Pereira P.J."/>
            <person name="Empadinhas N."/>
        </authorList>
    </citation>
    <scope>NUCLEOTIDE SEQUENCE [LARGE SCALE GENOMIC DNA]</scope>
    <source>
        <strain evidence="7">DSM 44199 / CIP 105218 / JCM 12690 / 3849</strain>
    </source>
</reference>
<keyword evidence="3" id="KW-0347">Helicase</keyword>
<gene>
    <name evidence="6" type="ORF">C731_4318</name>
</gene>
<evidence type="ECO:0000256" key="3">
    <source>
        <dbReference type="ARBA" id="ARBA00022806"/>
    </source>
</evidence>
<dbReference type="InterPro" id="IPR014015">
    <property type="entry name" value="Helicase_SF3_DNA-vir"/>
</dbReference>
<dbReference type="Gene3D" id="3.40.50.300">
    <property type="entry name" value="P-loop containing nucleotide triphosphate hydrolases"/>
    <property type="match status" value="1"/>
</dbReference>
<name>K5BA66_MYCHD</name>
<dbReference type="Pfam" id="PF08706">
    <property type="entry name" value="D5_N"/>
    <property type="match status" value="1"/>
</dbReference>
<evidence type="ECO:0000313" key="6">
    <source>
        <dbReference type="EMBL" id="EKF21705.1"/>
    </source>
</evidence>
<dbReference type="PANTHER" id="PTHR35372:SF2">
    <property type="entry name" value="SF3 HELICASE DOMAIN-CONTAINING PROTEIN"/>
    <property type="match status" value="1"/>
</dbReference>
<comment type="caution">
    <text evidence="6">The sequence shown here is derived from an EMBL/GenBank/DDBJ whole genome shotgun (WGS) entry which is preliminary data.</text>
</comment>
<feature type="domain" description="SF3 helicase" evidence="5">
    <location>
        <begin position="165"/>
        <end position="324"/>
    </location>
</feature>
<dbReference type="Pfam" id="PF19263">
    <property type="entry name" value="DUF5906"/>
    <property type="match status" value="1"/>
</dbReference>
<dbReference type="GO" id="GO:0004386">
    <property type="term" value="F:helicase activity"/>
    <property type="evidence" value="ECO:0007669"/>
    <property type="project" value="UniProtKB-KW"/>
</dbReference>
<protein>
    <submittedName>
        <fullName evidence="6">Phage/plasmid primase, P4 family, C-terminal domain protein</fullName>
    </submittedName>
</protein>
<accession>K5BA66</accession>
<dbReference type="SUPFAM" id="SSF52540">
    <property type="entry name" value="P-loop containing nucleoside triphosphate hydrolases"/>
    <property type="match status" value="1"/>
</dbReference>
<dbReference type="InterPro" id="IPR051620">
    <property type="entry name" value="ORF904-like_C"/>
</dbReference>
<dbReference type="STRING" id="1122247.GCA_000379865_04351"/>
<evidence type="ECO:0000256" key="4">
    <source>
        <dbReference type="ARBA" id="ARBA00022840"/>
    </source>
</evidence>
<keyword evidence="7" id="KW-1185">Reference proteome</keyword>
<evidence type="ECO:0000313" key="7">
    <source>
        <dbReference type="Proteomes" id="UP000006265"/>
    </source>
</evidence>
<keyword evidence="4" id="KW-0067">ATP-binding</keyword>
<dbReference type="InterPro" id="IPR045455">
    <property type="entry name" value="NrS-1_pol-like_helicase"/>
</dbReference>
<dbReference type="Pfam" id="PF03288">
    <property type="entry name" value="Pox_D5"/>
    <property type="match status" value="1"/>
</dbReference>
<dbReference type="AlphaFoldDB" id="K5BA66"/>
<dbReference type="RefSeq" id="WP_005631457.1">
    <property type="nucleotide sequence ID" value="NZ_AMRA01000118.1"/>
</dbReference>
<evidence type="ECO:0000256" key="1">
    <source>
        <dbReference type="ARBA" id="ARBA00022741"/>
    </source>
</evidence>
<dbReference type="InterPro" id="IPR004968">
    <property type="entry name" value="DNA_primase/NTPase_C"/>
</dbReference>
<evidence type="ECO:0000259" key="5">
    <source>
        <dbReference type="PROSITE" id="PS51206"/>
    </source>
</evidence>
<dbReference type="PROSITE" id="PS51206">
    <property type="entry name" value="SF3_HELICASE_1"/>
    <property type="match status" value="1"/>
</dbReference>
<dbReference type="GO" id="GO:0005524">
    <property type="term" value="F:ATP binding"/>
    <property type="evidence" value="ECO:0007669"/>
    <property type="project" value="UniProtKB-KW"/>
</dbReference>
<sequence>MTDTANADRLIDHAAGKLLYCADMGRWLAWDGTRWQISGDDGPAWQAARQAIDSIQCGDSELLAKHKLRSLSENRLGAMVRLAMRDNRMRVEANQLDGDPYALNTPGGVIDLRTGRVAENKPNLLHTKITGCGVAVMKVDPGRVDLEPLCPMWTDYLYDTFGGDEYVIGYVQELAGIAAIGEVSSNVFPFLHGPGGNGKTVLTDVLLKIFGDYAEPCPNNFLLAGRERHETEIAELRGLRLAISSEINKGSVFDEAKVKLLTGGDMLKGRFMRKDFFKFTPSHSLWLVGNYKPEVPSGGNSFWRRLRLIPFDYKVPEGKRDEHLAKKLVDEEGPQILAWIAAGAHRYLNCGGLSDTPQAVVDATGEYASQEDPITRFIEECCDEHAAGEETKSGTVHAAYERWASESGEKKMSAVEFSKAMADAGHKSRRDATGSKRIYPGLRVKQEHLPMWSSEALSAKALSRN</sequence>
<proteinExistence type="predicted"/>
<organism evidence="6 7">
    <name type="scientific">Mycolicibacterium hassiacum (strain DSM 44199 / CIP 105218 / JCM 12690 / 3849)</name>
    <name type="common">Mycobacterium hassiacum</name>
    <dbReference type="NCBI Taxonomy" id="1122247"/>
    <lineage>
        <taxon>Bacteria</taxon>
        <taxon>Bacillati</taxon>
        <taxon>Actinomycetota</taxon>
        <taxon>Actinomycetes</taxon>
        <taxon>Mycobacteriales</taxon>
        <taxon>Mycobacteriaceae</taxon>
        <taxon>Mycolicibacterium</taxon>
    </lineage>
</organism>
<keyword evidence="1" id="KW-0547">Nucleotide-binding</keyword>
<evidence type="ECO:0000256" key="2">
    <source>
        <dbReference type="ARBA" id="ARBA00022801"/>
    </source>
</evidence>
<dbReference type="PATRIC" id="fig|1122247.3.peg.4142"/>
<dbReference type="PANTHER" id="PTHR35372">
    <property type="entry name" value="ATP BINDING PROTEIN-RELATED"/>
    <property type="match status" value="1"/>
</dbReference>
<dbReference type="InterPro" id="IPR014818">
    <property type="entry name" value="Phage/plasmid_primase_P4_C"/>
</dbReference>
<dbReference type="InterPro" id="IPR027417">
    <property type="entry name" value="P-loop_NTPase"/>
</dbReference>
<dbReference type="EMBL" id="AMRA01000118">
    <property type="protein sequence ID" value="EKF21705.1"/>
    <property type="molecule type" value="Genomic_DNA"/>
</dbReference>
<dbReference type="GO" id="GO:0016787">
    <property type="term" value="F:hydrolase activity"/>
    <property type="evidence" value="ECO:0007669"/>
    <property type="project" value="UniProtKB-KW"/>
</dbReference>
<dbReference type="InterPro" id="IPR006500">
    <property type="entry name" value="Helicase_put_C_phage/plasmid"/>
</dbReference>